<dbReference type="InterPro" id="IPR050232">
    <property type="entry name" value="FBL13/AtMIF1-like"/>
</dbReference>
<organism evidence="2 3">
    <name type="scientific">Microthlaspi erraticum</name>
    <dbReference type="NCBI Taxonomy" id="1685480"/>
    <lineage>
        <taxon>Eukaryota</taxon>
        <taxon>Viridiplantae</taxon>
        <taxon>Streptophyta</taxon>
        <taxon>Embryophyta</taxon>
        <taxon>Tracheophyta</taxon>
        <taxon>Spermatophyta</taxon>
        <taxon>Magnoliopsida</taxon>
        <taxon>eudicotyledons</taxon>
        <taxon>Gunneridae</taxon>
        <taxon>Pentapetalae</taxon>
        <taxon>rosids</taxon>
        <taxon>malvids</taxon>
        <taxon>Brassicales</taxon>
        <taxon>Brassicaceae</taxon>
        <taxon>Coluteocarpeae</taxon>
        <taxon>Microthlaspi</taxon>
    </lineage>
</organism>
<dbReference type="AlphaFoldDB" id="A0A6D2IHH5"/>
<accession>A0A6D2IHH5</accession>
<evidence type="ECO:0000313" key="3">
    <source>
        <dbReference type="Proteomes" id="UP000467841"/>
    </source>
</evidence>
<dbReference type="PANTHER" id="PTHR31900:SF34">
    <property type="entry name" value="EMB|CAB62440.1-RELATED"/>
    <property type="match status" value="1"/>
</dbReference>
<dbReference type="SUPFAM" id="SSF52047">
    <property type="entry name" value="RNI-like"/>
    <property type="match status" value="1"/>
</dbReference>
<sequence length="304" mass="35025">MRLIVGSDCEAVDIRIWIGYAVEHGLRELELDSFSDEIIQLPSNIYTCKTLEILKLKNCVRVDVPNSQVCFKSLKILNLQLVYFKDDDSVRRLFSSCSNLEELVVKRYMDNVTNFTIEVPSLKRLSIHDCSDGDGRRGYVINTPSLNYLSIKGLNDFELSLENTPELKEAKIIDIADINTAKILLPLASSVKRLSLSLSPLQESVKYNECVSTSQFQKPINVPPCLLLYLQRFEWERYNGLREEERQVALYILANAKHLKEANFWTRNSNSNENFEMLKELARDPKASPSCRFLFDEKRKSSLR</sequence>
<dbReference type="EMBL" id="CACVBM020000999">
    <property type="protein sequence ID" value="CAA7025405.1"/>
    <property type="molecule type" value="Genomic_DNA"/>
</dbReference>
<dbReference type="InterPro" id="IPR032675">
    <property type="entry name" value="LRR_dom_sf"/>
</dbReference>
<comment type="caution">
    <text evidence="2">The sequence shown here is derived from an EMBL/GenBank/DDBJ whole genome shotgun (WGS) entry which is preliminary data.</text>
</comment>
<dbReference type="Gene3D" id="3.80.10.10">
    <property type="entry name" value="Ribonuclease Inhibitor"/>
    <property type="match status" value="1"/>
</dbReference>
<dbReference type="Pfam" id="PF08387">
    <property type="entry name" value="FBD"/>
    <property type="match status" value="1"/>
</dbReference>
<evidence type="ECO:0000313" key="2">
    <source>
        <dbReference type="EMBL" id="CAA7025405.1"/>
    </source>
</evidence>
<dbReference type="PANTHER" id="PTHR31900">
    <property type="entry name" value="F-BOX/RNI SUPERFAMILY PROTEIN-RELATED"/>
    <property type="match status" value="1"/>
</dbReference>
<reference evidence="2" key="1">
    <citation type="submission" date="2020-01" db="EMBL/GenBank/DDBJ databases">
        <authorList>
            <person name="Mishra B."/>
        </authorList>
    </citation>
    <scope>NUCLEOTIDE SEQUENCE [LARGE SCALE GENOMIC DNA]</scope>
</reference>
<proteinExistence type="predicted"/>
<evidence type="ECO:0000259" key="1">
    <source>
        <dbReference type="SMART" id="SM00579"/>
    </source>
</evidence>
<dbReference type="Pfam" id="PF24758">
    <property type="entry name" value="LRR_At5g56370"/>
    <property type="match status" value="1"/>
</dbReference>
<name>A0A6D2IHH5_9BRAS</name>
<protein>
    <recommendedName>
        <fullName evidence="1">FBD domain-containing protein</fullName>
    </recommendedName>
</protein>
<dbReference type="InterPro" id="IPR006566">
    <property type="entry name" value="FBD"/>
</dbReference>
<dbReference type="InterPro" id="IPR055411">
    <property type="entry name" value="LRR_FXL15/At3g58940/PEG3-like"/>
</dbReference>
<dbReference type="OrthoDB" id="612216at2759"/>
<dbReference type="Proteomes" id="UP000467841">
    <property type="component" value="Unassembled WGS sequence"/>
</dbReference>
<feature type="domain" description="FBD" evidence="1">
    <location>
        <begin position="224"/>
        <end position="296"/>
    </location>
</feature>
<keyword evidence="3" id="KW-1185">Reference proteome</keyword>
<gene>
    <name evidence="2" type="ORF">MERR_LOCUS12640</name>
</gene>
<dbReference type="SMART" id="SM00579">
    <property type="entry name" value="FBD"/>
    <property type="match status" value="1"/>
</dbReference>